<reference evidence="10" key="1">
    <citation type="submission" date="2020-10" db="EMBL/GenBank/DDBJ databases">
        <title>Genomic Encyclopedia of Type Strains, Phase IV (KMG-IV): sequencing the most valuable type-strain genomes for metagenomic binning, comparative biology and taxonomic classification.</title>
        <authorList>
            <person name="Goeker M."/>
        </authorList>
    </citation>
    <scope>NUCLEOTIDE SEQUENCE</scope>
    <source>
        <strain evidence="10">DSM 13886</strain>
    </source>
</reference>
<dbReference type="InterPro" id="IPR006667">
    <property type="entry name" value="SLC41_membr_dom"/>
</dbReference>
<keyword evidence="5" id="KW-0460">Magnesium</keyword>
<evidence type="ECO:0000256" key="8">
    <source>
        <dbReference type="SAM" id="Phobius"/>
    </source>
</evidence>
<accession>A0A927MQH9</accession>
<evidence type="ECO:0000313" key="10">
    <source>
        <dbReference type="EMBL" id="MBE1557112.1"/>
    </source>
</evidence>
<organism evidence="10 11">
    <name type="scientific">Sporosarcina limicola</name>
    <dbReference type="NCBI Taxonomy" id="34101"/>
    <lineage>
        <taxon>Bacteria</taxon>
        <taxon>Bacillati</taxon>
        <taxon>Bacillota</taxon>
        <taxon>Bacilli</taxon>
        <taxon>Bacillales</taxon>
        <taxon>Caryophanaceae</taxon>
        <taxon>Sporosarcina</taxon>
    </lineage>
</organism>
<gene>
    <name evidence="10" type="ORF">H4683_004244</name>
</gene>
<dbReference type="Gene3D" id="1.10.357.20">
    <property type="entry name" value="SLC41 divalent cation transporters, integral membrane domain"/>
    <property type="match status" value="1"/>
</dbReference>
<comment type="caution">
    <text evidence="10">The sequence shown here is derived from an EMBL/GenBank/DDBJ whole genome shotgun (WGS) entry which is preliminary data.</text>
</comment>
<dbReference type="RefSeq" id="WP_192600697.1">
    <property type="nucleotide sequence ID" value="NZ_JADBEL010000051.1"/>
</dbReference>
<evidence type="ECO:0000256" key="7">
    <source>
        <dbReference type="ARBA" id="ARBA00023136"/>
    </source>
</evidence>
<dbReference type="AlphaFoldDB" id="A0A927MQH9"/>
<evidence type="ECO:0000256" key="3">
    <source>
        <dbReference type="ARBA" id="ARBA00022448"/>
    </source>
</evidence>
<dbReference type="EMBL" id="JADBEL010000051">
    <property type="protein sequence ID" value="MBE1557112.1"/>
    <property type="molecule type" value="Genomic_DNA"/>
</dbReference>
<evidence type="ECO:0000256" key="1">
    <source>
        <dbReference type="ARBA" id="ARBA00004141"/>
    </source>
</evidence>
<feature type="transmembrane region" description="Helical" evidence="8">
    <location>
        <begin position="43"/>
        <end position="66"/>
    </location>
</feature>
<protein>
    <recommendedName>
        <fullName evidence="9">SLC41A/MgtE integral membrane domain-containing protein</fullName>
    </recommendedName>
</protein>
<keyword evidence="6 8" id="KW-1133">Transmembrane helix</keyword>
<evidence type="ECO:0000313" key="11">
    <source>
        <dbReference type="Proteomes" id="UP000658225"/>
    </source>
</evidence>
<comment type="similarity">
    <text evidence="2">Belongs to the SLC41A transporter family.</text>
</comment>
<dbReference type="Pfam" id="PF01769">
    <property type="entry name" value="MgtE"/>
    <property type="match status" value="1"/>
</dbReference>
<evidence type="ECO:0000256" key="4">
    <source>
        <dbReference type="ARBA" id="ARBA00022692"/>
    </source>
</evidence>
<sequence length="67" mass="7746">MEWVLVGFRAFIPFIYRIQKRIPNPQNTIYQLKIDPTVASGPFITTINDIVAIGVYFSVASILFFYM</sequence>
<keyword evidence="3" id="KW-0813">Transport</keyword>
<name>A0A927MQH9_9BACL</name>
<comment type="subcellular location">
    <subcellularLocation>
        <location evidence="1">Membrane</location>
        <topology evidence="1">Multi-pass membrane protein</topology>
    </subcellularLocation>
</comment>
<evidence type="ECO:0000256" key="6">
    <source>
        <dbReference type="ARBA" id="ARBA00022989"/>
    </source>
</evidence>
<evidence type="ECO:0000256" key="2">
    <source>
        <dbReference type="ARBA" id="ARBA00009749"/>
    </source>
</evidence>
<dbReference type="GO" id="GO:0016020">
    <property type="term" value="C:membrane"/>
    <property type="evidence" value="ECO:0007669"/>
    <property type="project" value="UniProtKB-SubCell"/>
</dbReference>
<dbReference type="SUPFAM" id="SSF161093">
    <property type="entry name" value="MgtE membrane domain-like"/>
    <property type="match status" value="1"/>
</dbReference>
<feature type="domain" description="SLC41A/MgtE integral membrane" evidence="9">
    <location>
        <begin position="29"/>
        <end position="59"/>
    </location>
</feature>
<dbReference type="Proteomes" id="UP000658225">
    <property type="component" value="Unassembled WGS sequence"/>
</dbReference>
<keyword evidence="4 8" id="KW-0812">Transmembrane</keyword>
<evidence type="ECO:0000259" key="9">
    <source>
        <dbReference type="Pfam" id="PF01769"/>
    </source>
</evidence>
<proteinExistence type="inferred from homology"/>
<dbReference type="InterPro" id="IPR036739">
    <property type="entry name" value="SLC41_membr_dom_sf"/>
</dbReference>
<keyword evidence="11" id="KW-1185">Reference proteome</keyword>
<dbReference type="GO" id="GO:0008324">
    <property type="term" value="F:monoatomic cation transmembrane transporter activity"/>
    <property type="evidence" value="ECO:0007669"/>
    <property type="project" value="InterPro"/>
</dbReference>
<evidence type="ECO:0000256" key="5">
    <source>
        <dbReference type="ARBA" id="ARBA00022842"/>
    </source>
</evidence>
<keyword evidence="7 8" id="KW-0472">Membrane</keyword>